<dbReference type="CDD" id="cd00027">
    <property type="entry name" value="BRCT"/>
    <property type="match status" value="1"/>
</dbReference>
<dbReference type="InterPro" id="IPR001357">
    <property type="entry name" value="BRCT_dom"/>
</dbReference>
<evidence type="ECO:0000313" key="2">
    <source>
        <dbReference type="EMBL" id="GAB1221902.1"/>
    </source>
</evidence>
<protein>
    <recommendedName>
        <fullName evidence="1">BRCT domain-containing protein</fullName>
    </recommendedName>
</protein>
<gene>
    <name evidence="2" type="ORF">ENUP19_0085G0125</name>
</gene>
<name>A0ABQ0DGC1_9EUKA</name>
<keyword evidence="3" id="KW-1185">Reference proteome</keyword>
<dbReference type="InterPro" id="IPR036420">
    <property type="entry name" value="BRCT_dom_sf"/>
</dbReference>
<accession>A0ABQ0DGC1</accession>
<sequence length="223" mass="25980">MPPKKKHVVKVQVTKPQLAENDVSIKKDEQVHHTYNTRTNRKHTKKLHVVMDKNDELIAYDEDSFQEGITNQKESHYQIKKNFRDISPSHQVVKKFDEGEIKRKYIPVDTSVEQQPIKGIMICCYGTTIDIPKEIENKEFNSLTSYVVYSSGKINKDVVEKCGINNIPIVSEQWLIDTIKSTTIKDPYTYLVPIDKLDIDEEIKRVEISNKDSRKKRIIDLLH</sequence>
<proteinExistence type="predicted"/>
<evidence type="ECO:0000259" key="1">
    <source>
        <dbReference type="PROSITE" id="PS50172"/>
    </source>
</evidence>
<feature type="domain" description="BRCT" evidence="1">
    <location>
        <begin position="166"/>
        <end position="192"/>
    </location>
</feature>
<dbReference type="SUPFAM" id="SSF52113">
    <property type="entry name" value="BRCT domain"/>
    <property type="match status" value="1"/>
</dbReference>
<dbReference type="PROSITE" id="PS50172">
    <property type="entry name" value="BRCT"/>
    <property type="match status" value="1"/>
</dbReference>
<comment type="caution">
    <text evidence="2">The sequence shown here is derived from an EMBL/GenBank/DDBJ whole genome shotgun (WGS) entry which is preliminary data.</text>
</comment>
<evidence type="ECO:0000313" key="3">
    <source>
        <dbReference type="Proteomes" id="UP001628156"/>
    </source>
</evidence>
<dbReference type="Proteomes" id="UP001628156">
    <property type="component" value="Unassembled WGS sequence"/>
</dbReference>
<dbReference type="EMBL" id="BAAFRS010000085">
    <property type="protein sequence ID" value="GAB1221902.1"/>
    <property type="molecule type" value="Genomic_DNA"/>
</dbReference>
<organism evidence="2 3">
    <name type="scientific">Entamoeba nuttalli</name>
    <dbReference type="NCBI Taxonomy" id="412467"/>
    <lineage>
        <taxon>Eukaryota</taxon>
        <taxon>Amoebozoa</taxon>
        <taxon>Evosea</taxon>
        <taxon>Archamoebae</taxon>
        <taxon>Mastigamoebida</taxon>
        <taxon>Entamoebidae</taxon>
        <taxon>Entamoeba</taxon>
    </lineage>
</organism>
<reference evidence="2 3" key="1">
    <citation type="journal article" date="2019" name="PLoS Negl. Trop. Dis.">
        <title>Whole genome sequencing of Entamoeba nuttalli reveals mammalian host-related molecular signatures and a novel octapeptide-repeat surface protein.</title>
        <authorList>
            <person name="Tanaka M."/>
            <person name="Makiuchi T."/>
            <person name="Komiyama T."/>
            <person name="Shiina T."/>
            <person name="Osaki K."/>
            <person name="Tachibana H."/>
        </authorList>
    </citation>
    <scope>NUCLEOTIDE SEQUENCE [LARGE SCALE GENOMIC DNA]</scope>
    <source>
        <strain evidence="2 3">P19-061405</strain>
    </source>
</reference>